<dbReference type="GO" id="GO:0016618">
    <property type="term" value="F:hydroxypyruvate reductase [NAD(P)H] activity"/>
    <property type="evidence" value="ECO:0007669"/>
    <property type="project" value="TreeGrafter"/>
</dbReference>
<dbReference type="PROSITE" id="PS00065">
    <property type="entry name" value="D_2_HYDROXYACID_DH_1"/>
    <property type="match status" value="1"/>
</dbReference>
<keyword evidence="1" id="KW-0521">NADP</keyword>
<comment type="caution">
    <text evidence="7">The sequence shown here is derived from an EMBL/GenBank/DDBJ whole genome shotgun (WGS) entry which is preliminary data.</text>
</comment>
<evidence type="ECO:0000313" key="8">
    <source>
        <dbReference type="Proteomes" id="UP000574067"/>
    </source>
</evidence>
<dbReference type="EMBL" id="JABBFW010000021">
    <property type="protein sequence ID" value="NML17714.1"/>
    <property type="molecule type" value="Genomic_DNA"/>
</dbReference>
<dbReference type="InterPro" id="IPR006140">
    <property type="entry name" value="D-isomer_DH_NAD-bd"/>
</dbReference>
<keyword evidence="2 4" id="KW-0560">Oxidoreductase</keyword>
<dbReference type="Pfam" id="PF02826">
    <property type="entry name" value="2-Hacid_dh_C"/>
    <property type="match status" value="1"/>
</dbReference>
<dbReference type="SUPFAM" id="SSF52283">
    <property type="entry name" value="Formate/glycerate dehydrogenase catalytic domain-like"/>
    <property type="match status" value="1"/>
</dbReference>
<evidence type="ECO:0000259" key="5">
    <source>
        <dbReference type="Pfam" id="PF00389"/>
    </source>
</evidence>
<dbReference type="InterPro" id="IPR036291">
    <property type="entry name" value="NAD(P)-bd_dom_sf"/>
</dbReference>
<evidence type="ECO:0000256" key="4">
    <source>
        <dbReference type="RuleBase" id="RU003719"/>
    </source>
</evidence>
<dbReference type="SUPFAM" id="SSF51735">
    <property type="entry name" value="NAD(P)-binding Rossmann-fold domains"/>
    <property type="match status" value="1"/>
</dbReference>
<keyword evidence="8" id="KW-1185">Reference proteome</keyword>
<accession>A0A848FE55</accession>
<evidence type="ECO:0000256" key="2">
    <source>
        <dbReference type="ARBA" id="ARBA00023002"/>
    </source>
</evidence>
<dbReference type="FunFam" id="3.40.50.720:FF:000213">
    <property type="entry name" value="Putative 2-hydroxyacid dehydrogenase"/>
    <property type="match status" value="1"/>
</dbReference>
<dbReference type="GO" id="GO:0030267">
    <property type="term" value="F:glyoxylate reductase (NADPH) activity"/>
    <property type="evidence" value="ECO:0007669"/>
    <property type="project" value="TreeGrafter"/>
</dbReference>
<dbReference type="Proteomes" id="UP000574067">
    <property type="component" value="Unassembled WGS sequence"/>
</dbReference>
<evidence type="ECO:0000256" key="3">
    <source>
        <dbReference type="ARBA" id="ARBA00023027"/>
    </source>
</evidence>
<reference evidence="7 8" key="1">
    <citation type="submission" date="2020-04" db="EMBL/GenBank/DDBJ databases">
        <title>Azohydromonas sp. isolated from soil.</title>
        <authorList>
            <person name="Dahal R.H."/>
        </authorList>
    </citation>
    <scope>NUCLEOTIDE SEQUENCE [LARGE SCALE GENOMIC DNA]</scope>
    <source>
        <strain evidence="7 8">G-1-1-14</strain>
    </source>
</reference>
<organism evidence="7 8">
    <name type="scientific">Azohydromonas caseinilytica</name>
    <dbReference type="NCBI Taxonomy" id="2728836"/>
    <lineage>
        <taxon>Bacteria</taxon>
        <taxon>Pseudomonadati</taxon>
        <taxon>Pseudomonadota</taxon>
        <taxon>Betaproteobacteria</taxon>
        <taxon>Burkholderiales</taxon>
        <taxon>Sphaerotilaceae</taxon>
        <taxon>Azohydromonas</taxon>
    </lineage>
</organism>
<name>A0A848FE55_9BURK</name>
<dbReference type="PANTHER" id="PTHR10996:SF178">
    <property type="entry name" value="2-HYDROXYACID DEHYDROGENASE YGL185C-RELATED"/>
    <property type="match status" value="1"/>
</dbReference>
<keyword evidence="3" id="KW-0520">NAD</keyword>
<comment type="similarity">
    <text evidence="4">Belongs to the D-isomer specific 2-hydroxyacid dehydrogenase family.</text>
</comment>
<proteinExistence type="inferred from homology"/>
<feature type="domain" description="D-isomer specific 2-hydroxyacid dehydrogenase catalytic" evidence="5">
    <location>
        <begin position="48"/>
        <end position="313"/>
    </location>
</feature>
<evidence type="ECO:0000259" key="6">
    <source>
        <dbReference type="Pfam" id="PF02826"/>
    </source>
</evidence>
<dbReference type="CDD" id="cd12156">
    <property type="entry name" value="HPPR"/>
    <property type="match status" value="1"/>
</dbReference>
<protein>
    <submittedName>
        <fullName evidence="7">2-hydroxyacid dehydrogenase</fullName>
    </submittedName>
</protein>
<dbReference type="GO" id="GO:0051287">
    <property type="term" value="F:NAD binding"/>
    <property type="evidence" value="ECO:0007669"/>
    <property type="project" value="InterPro"/>
</dbReference>
<dbReference type="AlphaFoldDB" id="A0A848FE55"/>
<evidence type="ECO:0000313" key="7">
    <source>
        <dbReference type="EMBL" id="NML17714.1"/>
    </source>
</evidence>
<evidence type="ECO:0000256" key="1">
    <source>
        <dbReference type="ARBA" id="ARBA00022857"/>
    </source>
</evidence>
<dbReference type="Pfam" id="PF00389">
    <property type="entry name" value="2-Hacid_dh"/>
    <property type="match status" value="1"/>
</dbReference>
<gene>
    <name evidence="7" type="ORF">HHL10_22335</name>
</gene>
<dbReference type="Gene3D" id="3.40.50.720">
    <property type="entry name" value="NAD(P)-binding Rossmann-like Domain"/>
    <property type="match status" value="2"/>
</dbReference>
<dbReference type="GO" id="GO:0005829">
    <property type="term" value="C:cytosol"/>
    <property type="evidence" value="ECO:0007669"/>
    <property type="project" value="TreeGrafter"/>
</dbReference>
<dbReference type="InterPro" id="IPR029752">
    <property type="entry name" value="D-isomer_DH_CS1"/>
</dbReference>
<dbReference type="InterPro" id="IPR006139">
    <property type="entry name" value="D-isomer_2_OHA_DH_cat_dom"/>
</dbReference>
<sequence length="319" mass="34163">MTMNDQKPRVLQLGRLLPWLEEQLAGHFDLVLLAQQPDPQAYLAGHGREFAGAVTSAAVGIDAATIEALPALKVISSFGVGLDKIDLQAAARRGIPVGYTPDVLNDCVADTAFTLLLDVARRASEADRFVRRGAWLNEKFPLATRVSGKRLGIVGLGRIGRTIARRASGFDMEIRYHNRRPVEGVPYGYEASLLELARWADFLVVAAAGGAESRSLISAEVLQALGPKGFLVNIARGTVVDEAALIKALQDKAIAGAGLDVYVDEPRVPEGLFALDNVVLLPHVASATHETRQAMADLVLENLRAFFSEGKLKAAAPVA</sequence>
<dbReference type="InterPro" id="IPR050223">
    <property type="entry name" value="D-isomer_2-hydroxyacid_DH"/>
</dbReference>
<feature type="domain" description="D-isomer specific 2-hydroxyacid dehydrogenase NAD-binding" evidence="6">
    <location>
        <begin position="114"/>
        <end position="285"/>
    </location>
</feature>
<dbReference type="PANTHER" id="PTHR10996">
    <property type="entry name" value="2-HYDROXYACID DEHYDROGENASE-RELATED"/>
    <property type="match status" value="1"/>
</dbReference>